<reference evidence="6" key="1">
    <citation type="submission" date="2016-10" db="EMBL/GenBank/DDBJ databases">
        <authorList>
            <person name="Varghese N."/>
            <person name="Submissions S."/>
        </authorList>
    </citation>
    <scope>NUCLEOTIDE SEQUENCE [LARGE SCALE GENOMIC DNA]</scope>
    <source>
        <strain evidence="6">CGMCC 1.10223</strain>
    </source>
</reference>
<keyword evidence="2" id="KW-0238">DNA-binding</keyword>
<dbReference type="AlphaFoldDB" id="A0A1I1XYI2"/>
<dbReference type="Pfam" id="PF02311">
    <property type="entry name" value="AraC_binding"/>
    <property type="match status" value="1"/>
</dbReference>
<feature type="domain" description="HTH araC/xylS-type" evidence="4">
    <location>
        <begin position="173"/>
        <end position="271"/>
    </location>
</feature>
<keyword evidence="6" id="KW-1185">Reference proteome</keyword>
<dbReference type="PROSITE" id="PS01124">
    <property type="entry name" value="HTH_ARAC_FAMILY_2"/>
    <property type="match status" value="1"/>
</dbReference>
<dbReference type="InterPro" id="IPR003313">
    <property type="entry name" value="AraC-bd"/>
</dbReference>
<evidence type="ECO:0000259" key="4">
    <source>
        <dbReference type="PROSITE" id="PS01124"/>
    </source>
</evidence>
<evidence type="ECO:0000256" key="3">
    <source>
        <dbReference type="ARBA" id="ARBA00023163"/>
    </source>
</evidence>
<evidence type="ECO:0000313" key="5">
    <source>
        <dbReference type="EMBL" id="SFE11848.1"/>
    </source>
</evidence>
<dbReference type="RefSeq" id="WP_052736918.1">
    <property type="nucleotide sequence ID" value="NZ_FONN01000001.1"/>
</dbReference>
<dbReference type="SUPFAM" id="SSF51215">
    <property type="entry name" value="Regulatory protein AraC"/>
    <property type="match status" value="1"/>
</dbReference>
<evidence type="ECO:0000256" key="2">
    <source>
        <dbReference type="ARBA" id="ARBA00023125"/>
    </source>
</evidence>
<keyword evidence="1" id="KW-0805">Transcription regulation</keyword>
<organism evidence="5 6">
    <name type="scientific">Paenibacillus algorifonticola</name>
    <dbReference type="NCBI Taxonomy" id="684063"/>
    <lineage>
        <taxon>Bacteria</taxon>
        <taxon>Bacillati</taxon>
        <taxon>Bacillota</taxon>
        <taxon>Bacilli</taxon>
        <taxon>Bacillales</taxon>
        <taxon>Paenibacillaceae</taxon>
        <taxon>Paenibacillus</taxon>
    </lineage>
</organism>
<dbReference type="PANTHER" id="PTHR43280:SF2">
    <property type="entry name" value="HTH-TYPE TRANSCRIPTIONAL REGULATOR EXSA"/>
    <property type="match status" value="1"/>
</dbReference>
<proteinExistence type="predicted"/>
<accession>A0A1I1XYI2</accession>
<dbReference type="Gene3D" id="1.10.10.60">
    <property type="entry name" value="Homeodomain-like"/>
    <property type="match status" value="2"/>
</dbReference>
<evidence type="ECO:0000313" key="6">
    <source>
        <dbReference type="Proteomes" id="UP000183410"/>
    </source>
</evidence>
<dbReference type="InterPro" id="IPR018060">
    <property type="entry name" value="HTH_AraC"/>
</dbReference>
<sequence>MMDASWIDCLLIGYSHHTSPFTGSLQKDTADNRLLLRIQVKGTCRVEINYQTHVVQPGDLIIRKPGEYYRLVVEADKDADVSQPIESADYYLSCSGAWVQQWCSRNDFPSKVHLDTAVDFLALWRKLIYEKRNIYGDNAEMMDALIKVLCLTIERYVRKQTAAASRPELNIPYKMKQYLEKHATEPLTLTHIAERYGISVSTASHLFKQAFGQSPMRYVIEIRLSIASERILYSDMKLEDIAEASGFRSYPYFCRAFRAHFHASPSKYRVQNQLRKVENP</sequence>
<dbReference type="GO" id="GO:0003700">
    <property type="term" value="F:DNA-binding transcription factor activity"/>
    <property type="evidence" value="ECO:0007669"/>
    <property type="project" value="InterPro"/>
</dbReference>
<dbReference type="InterPro" id="IPR037923">
    <property type="entry name" value="HTH-like"/>
</dbReference>
<evidence type="ECO:0000256" key="1">
    <source>
        <dbReference type="ARBA" id="ARBA00023015"/>
    </source>
</evidence>
<dbReference type="PANTHER" id="PTHR43280">
    <property type="entry name" value="ARAC-FAMILY TRANSCRIPTIONAL REGULATOR"/>
    <property type="match status" value="1"/>
</dbReference>
<keyword evidence="3" id="KW-0804">Transcription</keyword>
<dbReference type="GO" id="GO:0043565">
    <property type="term" value="F:sequence-specific DNA binding"/>
    <property type="evidence" value="ECO:0007669"/>
    <property type="project" value="InterPro"/>
</dbReference>
<dbReference type="EMBL" id="FONN01000001">
    <property type="protein sequence ID" value="SFE11848.1"/>
    <property type="molecule type" value="Genomic_DNA"/>
</dbReference>
<name>A0A1I1XYI2_9BACL</name>
<dbReference type="InterPro" id="IPR009057">
    <property type="entry name" value="Homeodomain-like_sf"/>
</dbReference>
<dbReference type="Proteomes" id="UP000183410">
    <property type="component" value="Unassembled WGS sequence"/>
</dbReference>
<gene>
    <name evidence="5" type="ORF">SAMN04487969_101150</name>
</gene>
<dbReference type="Pfam" id="PF12833">
    <property type="entry name" value="HTH_18"/>
    <property type="match status" value="1"/>
</dbReference>
<dbReference type="SMART" id="SM00342">
    <property type="entry name" value="HTH_ARAC"/>
    <property type="match status" value="1"/>
</dbReference>
<protein>
    <submittedName>
        <fullName evidence="5">AraC family transcriptional regulator, arabinose operon regulatory protein</fullName>
    </submittedName>
</protein>
<dbReference type="SUPFAM" id="SSF46689">
    <property type="entry name" value="Homeodomain-like"/>
    <property type="match status" value="2"/>
</dbReference>
<dbReference type="OrthoDB" id="345364at2"/>